<reference evidence="8 9" key="1">
    <citation type="submission" date="2024-03" db="EMBL/GenBank/DDBJ databases">
        <title>The Acrasis kona genome and developmental transcriptomes reveal deep origins of eukaryotic multicellular pathways.</title>
        <authorList>
            <person name="Sheikh S."/>
            <person name="Fu C.-J."/>
            <person name="Brown M.W."/>
            <person name="Baldauf S.L."/>
        </authorList>
    </citation>
    <scope>NUCLEOTIDE SEQUENCE [LARGE SCALE GENOMIC DNA]</scope>
    <source>
        <strain evidence="8 9">ATCC MYA-3509</strain>
    </source>
</reference>
<comment type="similarity">
    <text evidence="2">Belongs to the ninjurin family.</text>
</comment>
<protein>
    <submittedName>
        <fullName evidence="8">Guanylate kinase</fullName>
    </submittedName>
</protein>
<sequence>MNTPLLRNYGSEELVQAGNDTLLGRTLRPSEIELSNRVQKRIKNNNNLENMLIKKVKASGNTISNNSNDRYIVISDIDDLDKEVDNLSYDQLKSAILTLKAKQKSEHASDMMIKAQHDEELKSALEEVSDNPEKYNMIKTTVLGLCDVSLMALNISQVITGVKAFHVPEQKAIVALASTSICLQFLIFLLLLAVLYLHSSDLSKDKTDKDKQKVPPKNSAAVNKVIMISFVMLFLSILVNITISALQPLAQVK</sequence>
<evidence type="ECO:0000256" key="2">
    <source>
        <dbReference type="ARBA" id="ARBA00008141"/>
    </source>
</evidence>
<keyword evidence="6 7" id="KW-0472">Membrane</keyword>
<evidence type="ECO:0000256" key="1">
    <source>
        <dbReference type="ARBA" id="ARBA00004141"/>
    </source>
</evidence>
<comment type="caution">
    <text evidence="8">The sequence shown here is derived from an EMBL/GenBank/DDBJ whole genome shotgun (WGS) entry which is preliminary data.</text>
</comment>
<keyword evidence="3 7" id="KW-0812">Transmembrane</keyword>
<evidence type="ECO:0000256" key="6">
    <source>
        <dbReference type="ARBA" id="ARBA00023136"/>
    </source>
</evidence>
<keyword evidence="8" id="KW-0808">Transferase</keyword>
<keyword evidence="4" id="KW-0130">Cell adhesion</keyword>
<evidence type="ECO:0000313" key="9">
    <source>
        <dbReference type="Proteomes" id="UP001431209"/>
    </source>
</evidence>
<feature type="transmembrane region" description="Helical" evidence="7">
    <location>
        <begin position="225"/>
        <end position="246"/>
    </location>
</feature>
<dbReference type="GO" id="GO:0016020">
    <property type="term" value="C:membrane"/>
    <property type="evidence" value="ECO:0007669"/>
    <property type="project" value="UniProtKB-SubCell"/>
</dbReference>
<dbReference type="Pfam" id="PF04923">
    <property type="entry name" value="Ninjurin"/>
    <property type="match status" value="1"/>
</dbReference>
<keyword evidence="9" id="KW-1185">Reference proteome</keyword>
<keyword evidence="8" id="KW-0418">Kinase</keyword>
<evidence type="ECO:0000256" key="4">
    <source>
        <dbReference type="ARBA" id="ARBA00022889"/>
    </source>
</evidence>
<accession>A0AAW2Z6P7</accession>
<evidence type="ECO:0000256" key="7">
    <source>
        <dbReference type="SAM" id="Phobius"/>
    </source>
</evidence>
<dbReference type="Proteomes" id="UP001431209">
    <property type="component" value="Unassembled WGS sequence"/>
</dbReference>
<proteinExistence type="inferred from homology"/>
<name>A0AAW2Z6P7_9EUKA</name>
<dbReference type="GO" id="GO:0007155">
    <property type="term" value="P:cell adhesion"/>
    <property type="evidence" value="ECO:0007669"/>
    <property type="project" value="UniProtKB-KW"/>
</dbReference>
<keyword evidence="5 7" id="KW-1133">Transmembrane helix</keyword>
<evidence type="ECO:0000256" key="5">
    <source>
        <dbReference type="ARBA" id="ARBA00022989"/>
    </source>
</evidence>
<evidence type="ECO:0000256" key="3">
    <source>
        <dbReference type="ARBA" id="ARBA00022692"/>
    </source>
</evidence>
<dbReference type="GO" id="GO:0042246">
    <property type="term" value="P:tissue regeneration"/>
    <property type="evidence" value="ECO:0007669"/>
    <property type="project" value="InterPro"/>
</dbReference>
<dbReference type="EMBL" id="JAOPGA020001083">
    <property type="protein sequence ID" value="KAL0484918.1"/>
    <property type="molecule type" value="Genomic_DNA"/>
</dbReference>
<feature type="transmembrane region" description="Helical" evidence="7">
    <location>
        <begin position="173"/>
        <end position="197"/>
    </location>
</feature>
<organism evidence="8 9">
    <name type="scientific">Acrasis kona</name>
    <dbReference type="NCBI Taxonomy" id="1008807"/>
    <lineage>
        <taxon>Eukaryota</taxon>
        <taxon>Discoba</taxon>
        <taxon>Heterolobosea</taxon>
        <taxon>Tetramitia</taxon>
        <taxon>Eutetramitia</taxon>
        <taxon>Acrasidae</taxon>
        <taxon>Acrasis</taxon>
    </lineage>
</organism>
<dbReference type="AlphaFoldDB" id="A0AAW2Z6P7"/>
<comment type="subcellular location">
    <subcellularLocation>
        <location evidence="1">Membrane</location>
        <topology evidence="1">Multi-pass membrane protein</topology>
    </subcellularLocation>
</comment>
<gene>
    <name evidence="8" type="ORF">AKO1_011794</name>
</gene>
<dbReference type="GO" id="GO:0016301">
    <property type="term" value="F:kinase activity"/>
    <property type="evidence" value="ECO:0007669"/>
    <property type="project" value="UniProtKB-KW"/>
</dbReference>
<evidence type="ECO:0000313" key="8">
    <source>
        <dbReference type="EMBL" id="KAL0484918.1"/>
    </source>
</evidence>
<dbReference type="InterPro" id="IPR007007">
    <property type="entry name" value="Ninjurin"/>
</dbReference>